<reference evidence="1" key="1">
    <citation type="submission" date="2017-11" db="EMBL/GenBank/DDBJ databases">
        <title>Comparative genomic and phylogenomic analyses of the family Idiomarinaceae.</title>
        <authorList>
            <person name="Liu Y."/>
            <person name="Shao Z."/>
        </authorList>
    </citation>
    <scope>NUCLEOTIDE SEQUENCE</scope>
    <source>
        <strain evidence="1">PIN1</strain>
    </source>
</reference>
<dbReference type="Proteomes" id="UP000293092">
    <property type="component" value="Unassembled WGS sequence"/>
</dbReference>
<keyword evidence="2" id="KW-1185">Reference proteome</keyword>
<name>A0ACD2HLQ2_9GAMM</name>
<gene>
    <name evidence="1" type="ORF">CWI82_06105</name>
</gene>
<organism evidence="1 2">
    <name type="scientific">Pseudidiomarina tainanensis</name>
    <dbReference type="NCBI Taxonomy" id="502365"/>
    <lineage>
        <taxon>Bacteria</taxon>
        <taxon>Pseudomonadati</taxon>
        <taxon>Pseudomonadota</taxon>
        <taxon>Gammaproteobacteria</taxon>
        <taxon>Alteromonadales</taxon>
        <taxon>Idiomarinaceae</taxon>
        <taxon>Pseudidiomarina</taxon>
    </lineage>
</organism>
<proteinExistence type="predicted"/>
<sequence length="106" mass="11834">MMIDTAALDNPKSAVFLVRQWPSEKWLAQWLSADATLVLSEQALIAAVNDPTLLDSLSLTPYALYSEIKLLELEEVPASIIQLGDARWVELSLDAATYMVWDEPNQ</sequence>
<dbReference type="EMBL" id="PIQJ01000001">
    <property type="protein sequence ID" value="RZQ56850.1"/>
    <property type="molecule type" value="Genomic_DNA"/>
</dbReference>
<evidence type="ECO:0000313" key="2">
    <source>
        <dbReference type="Proteomes" id="UP000293092"/>
    </source>
</evidence>
<comment type="caution">
    <text evidence="1">The sequence shown here is derived from an EMBL/GenBank/DDBJ whole genome shotgun (WGS) entry which is preliminary data.</text>
</comment>
<evidence type="ECO:0000313" key="1">
    <source>
        <dbReference type="EMBL" id="RZQ56850.1"/>
    </source>
</evidence>
<accession>A0ACD2HLQ2</accession>
<protein>
    <submittedName>
        <fullName evidence="1">Uncharacterized protein</fullName>
    </submittedName>
</protein>